<organism evidence="4 5">
    <name type="scientific">Belliella baltica (strain DSM 15883 / CIP 108006 / LMG 21964 / BA134)</name>
    <dbReference type="NCBI Taxonomy" id="866536"/>
    <lineage>
        <taxon>Bacteria</taxon>
        <taxon>Pseudomonadati</taxon>
        <taxon>Bacteroidota</taxon>
        <taxon>Cytophagia</taxon>
        <taxon>Cytophagales</taxon>
        <taxon>Cyclobacteriaceae</taxon>
        <taxon>Belliella</taxon>
    </lineage>
</organism>
<comment type="caution">
    <text evidence="2">Lacks conserved residue(s) required for the propagation of feature annotation.</text>
</comment>
<reference evidence="5" key="1">
    <citation type="submission" date="2012-06" db="EMBL/GenBank/DDBJ databases">
        <title>The complete genome of Belliella baltica DSM 15883.</title>
        <authorList>
            <person name="Lucas S."/>
            <person name="Copeland A."/>
            <person name="Lapidus A."/>
            <person name="Goodwin L."/>
            <person name="Pitluck S."/>
            <person name="Peters L."/>
            <person name="Mikhailova N."/>
            <person name="Davenport K."/>
            <person name="Kyrpides N."/>
            <person name="Mavromatis K."/>
            <person name="Pagani I."/>
            <person name="Ivanova N."/>
            <person name="Ovchinnikova G."/>
            <person name="Zeytun A."/>
            <person name="Detter J.C."/>
            <person name="Han C."/>
            <person name="Land M."/>
            <person name="Hauser L."/>
            <person name="Markowitz V."/>
            <person name="Cheng J.-F."/>
            <person name="Hugenholtz P."/>
            <person name="Woyke T."/>
            <person name="Wu D."/>
            <person name="Tindall B."/>
            <person name="Pomrenke H."/>
            <person name="Brambilla E."/>
            <person name="Klenk H.-P."/>
            <person name="Eisen J.A."/>
        </authorList>
    </citation>
    <scope>NUCLEOTIDE SEQUENCE [LARGE SCALE GENOMIC DNA]</scope>
    <source>
        <strain evidence="5">DSM 15883 / CIP 108006 / LMG 21964 / BA134</strain>
    </source>
</reference>
<evidence type="ECO:0000313" key="4">
    <source>
        <dbReference type="EMBL" id="AFL85876.1"/>
    </source>
</evidence>
<dbReference type="InterPro" id="IPR012340">
    <property type="entry name" value="NA-bd_OB-fold"/>
</dbReference>
<dbReference type="Proteomes" id="UP000006050">
    <property type="component" value="Chromosome"/>
</dbReference>
<dbReference type="InterPro" id="IPR000424">
    <property type="entry name" value="Primosome_PriB/ssb"/>
</dbReference>
<dbReference type="PATRIC" id="fig|866536.3.peg.3489"/>
<proteinExistence type="inferred from homology"/>
<dbReference type="Pfam" id="PF00436">
    <property type="entry name" value="SSB"/>
    <property type="match status" value="1"/>
</dbReference>
<dbReference type="Gene3D" id="2.40.50.140">
    <property type="entry name" value="Nucleic acid-binding proteins"/>
    <property type="match status" value="1"/>
</dbReference>
<dbReference type="OrthoDB" id="9809878at2"/>
<protein>
    <recommendedName>
        <fullName evidence="2 3">Single-stranded DNA-binding protein</fullName>
        <shortName evidence="2">SSB</shortName>
    </recommendedName>
</protein>
<evidence type="ECO:0000256" key="2">
    <source>
        <dbReference type="HAMAP-Rule" id="MF_00984"/>
    </source>
</evidence>
<dbReference type="GO" id="GO:0003697">
    <property type="term" value="F:single-stranded DNA binding"/>
    <property type="evidence" value="ECO:0007669"/>
    <property type="project" value="UniProtKB-UniRule"/>
</dbReference>
<gene>
    <name evidence="4" type="ordered locus">Belba_3373</name>
</gene>
<name>I3Z9F8_BELBD</name>
<dbReference type="RefSeq" id="WP_014773813.1">
    <property type="nucleotide sequence ID" value="NC_018010.1"/>
</dbReference>
<evidence type="ECO:0000256" key="3">
    <source>
        <dbReference type="PIRNR" id="PIRNR002070"/>
    </source>
</evidence>
<dbReference type="KEGG" id="bbd:Belba_3373"/>
<dbReference type="InterPro" id="IPR011344">
    <property type="entry name" value="ssDNA-bd"/>
</dbReference>
<dbReference type="eggNOG" id="COG0629">
    <property type="taxonomic scope" value="Bacteria"/>
</dbReference>
<keyword evidence="5" id="KW-1185">Reference proteome</keyword>
<dbReference type="PROSITE" id="PS50935">
    <property type="entry name" value="SSB"/>
    <property type="match status" value="1"/>
</dbReference>
<dbReference type="GO" id="GO:0006260">
    <property type="term" value="P:DNA replication"/>
    <property type="evidence" value="ECO:0007669"/>
    <property type="project" value="InterPro"/>
</dbReference>
<dbReference type="HOGENOM" id="CLU_078758_2_3_10"/>
<dbReference type="AlphaFoldDB" id="I3Z9F8"/>
<evidence type="ECO:0000256" key="1">
    <source>
        <dbReference type="ARBA" id="ARBA00023125"/>
    </source>
</evidence>
<dbReference type="STRING" id="866536.Belba_3373"/>
<dbReference type="PANTHER" id="PTHR10302:SF27">
    <property type="entry name" value="SINGLE-STRANDED DNA-BINDING PROTEIN"/>
    <property type="match status" value="1"/>
</dbReference>
<dbReference type="EMBL" id="CP003281">
    <property type="protein sequence ID" value="AFL85876.1"/>
    <property type="molecule type" value="Genomic_DNA"/>
</dbReference>
<dbReference type="HAMAP" id="MF_00984">
    <property type="entry name" value="SSB"/>
    <property type="match status" value="1"/>
</dbReference>
<dbReference type="GO" id="GO:0009295">
    <property type="term" value="C:nucleoid"/>
    <property type="evidence" value="ECO:0007669"/>
    <property type="project" value="TreeGrafter"/>
</dbReference>
<keyword evidence="1 2" id="KW-0238">DNA-binding</keyword>
<accession>I3Z9F8</accession>
<dbReference type="CDD" id="cd04496">
    <property type="entry name" value="SSB_OBF"/>
    <property type="match status" value="1"/>
</dbReference>
<dbReference type="NCBIfam" id="TIGR00621">
    <property type="entry name" value="ssb"/>
    <property type="match status" value="1"/>
</dbReference>
<comment type="subunit">
    <text evidence="2">Homotetramer.</text>
</comment>
<dbReference type="SUPFAM" id="SSF50249">
    <property type="entry name" value="Nucleic acid-binding proteins"/>
    <property type="match status" value="1"/>
</dbReference>
<sequence>MSGIKNRVQLIGRLGAKAEINHFDSGKVKANIRLATNENYRNAKGEKVEETTWHYVTAWDGAATILEKYTDKGSEIGIVGRLSSRSYEDKEGNKKYITEVIADEILLLGEKVASNS</sequence>
<evidence type="ECO:0000313" key="5">
    <source>
        <dbReference type="Proteomes" id="UP000006050"/>
    </source>
</evidence>
<dbReference type="PANTHER" id="PTHR10302">
    <property type="entry name" value="SINGLE-STRANDED DNA-BINDING PROTEIN"/>
    <property type="match status" value="1"/>
</dbReference>
<dbReference type="PIRSF" id="PIRSF002070">
    <property type="entry name" value="SSB"/>
    <property type="match status" value="1"/>
</dbReference>